<organism evidence="1 2">
    <name type="scientific">Flavobacterium sufflavum</name>
    <dbReference type="NCBI Taxonomy" id="1921138"/>
    <lineage>
        <taxon>Bacteria</taxon>
        <taxon>Pseudomonadati</taxon>
        <taxon>Bacteroidota</taxon>
        <taxon>Flavobacteriia</taxon>
        <taxon>Flavobacteriales</taxon>
        <taxon>Flavobacteriaceae</taxon>
        <taxon>Flavobacterium</taxon>
    </lineage>
</organism>
<reference evidence="1 2" key="1">
    <citation type="submission" date="2019-01" db="EMBL/GenBank/DDBJ databases">
        <authorList>
            <person name="Chen W.-M."/>
        </authorList>
    </citation>
    <scope>NUCLEOTIDE SEQUENCE [LARGE SCALE GENOMIC DNA]</scope>
    <source>
        <strain evidence="1 2">BBQ-12</strain>
    </source>
</reference>
<dbReference type="Proteomes" id="UP000285211">
    <property type="component" value="Unassembled WGS sequence"/>
</dbReference>
<dbReference type="RefSeq" id="WP_128192932.1">
    <property type="nucleotide sequence ID" value="NZ_SACJ01000001.1"/>
</dbReference>
<keyword evidence="2" id="KW-1185">Reference proteome</keyword>
<proteinExistence type="predicted"/>
<dbReference type="AlphaFoldDB" id="A0A437L2R7"/>
<accession>A0A437L2R7</accession>
<dbReference type="EMBL" id="SACJ01000001">
    <property type="protein sequence ID" value="RVT79613.1"/>
    <property type="molecule type" value="Genomic_DNA"/>
</dbReference>
<evidence type="ECO:0000313" key="2">
    <source>
        <dbReference type="Proteomes" id="UP000285211"/>
    </source>
</evidence>
<dbReference type="OrthoDB" id="1351597at2"/>
<gene>
    <name evidence="1" type="ORF">EOD40_00430</name>
</gene>
<protein>
    <submittedName>
        <fullName evidence="1">Uncharacterized protein</fullName>
    </submittedName>
</protein>
<evidence type="ECO:0000313" key="1">
    <source>
        <dbReference type="EMBL" id="RVT79613.1"/>
    </source>
</evidence>
<sequence>MKHIFLFIFLSISYSTFSQEDAFSRFVTLPNYNDLKNAKVKTLNIDDISYTKQNNKIDTSKISTKIEFLKNGLFSKITTSNFNKYYKNQRLIEFDKSGRPIVIFNKRNDSLSVLAKQFFSNSRKQPDCINIYEKGKKLGEQYINHFKNNLLVKQEYFLQDTLKHYHQYTYDNKRQVIKEKLHNTPNGFGITWDKSITGDKTVKNLFPNDSTLYSYKTINDTLITIKNKTSSSFKEITKKYTNKDYILDIKEEYFRDFLERSTHTYTYNSKDSITILNYSYYSNKEKTSYYKIMENSKFSIYRRKSDFFNDKEEHTETTQIETILDSHKNWIKKIYSKDNFISKIVTREIEYYD</sequence>
<name>A0A437L2R7_9FLAO</name>
<comment type="caution">
    <text evidence="1">The sequence shown here is derived from an EMBL/GenBank/DDBJ whole genome shotgun (WGS) entry which is preliminary data.</text>
</comment>